<organism evidence="5 6">
    <name type="scientific">Paeniglutamicibacter sulfureus</name>
    <dbReference type="NCBI Taxonomy" id="43666"/>
    <lineage>
        <taxon>Bacteria</taxon>
        <taxon>Bacillati</taxon>
        <taxon>Actinomycetota</taxon>
        <taxon>Actinomycetes</taxon>
        <taxon>Micrococcales</taxon>
        <taxon>Micrococcaceae</taxon>
        <taxon>Paeniglutamicibacter</taxon>
    </lineage>
</organism>
<accession>A0ABU2BEG7</accession>
<dbReference type="Pfam" id="PF01872">
    <property type="entry name" value="RibD_C"/>
    <property type="match status" value="1"/>
</dbReference>
<keyword evidence="6" id="KW-1185">Reference proteome</keyword>
<evidence type="ECO:0000256" key="2">
    <source>
        <dbReference type="ARBA" id="ARBA00022857"/>
    </source>
</evidence>
<evidence type="ECO:0000259" key="4">
    <source>
        <dbReference type="Pfam" id="PF01872"/>
    </source>
</evidence>
<dbReference type="InterPro" id="IPR050765">
    <property type="entry name" value="Riboflavin_Biosynth_HTPR"/>
</dbReference>
<evidence type="ECO:0000313" key="6">
    <source>
        <dbReference type="Proteomes" id="UP001183817"/>
    </source>
</evidence>
<keyword evidence="2" id="KW-0521">NADP</keyword>
<gene>
    <name evidence="5" type="ORF">J2S64_000726</name>
</gene>
<evidence type="ECO:0000256" key="3">
    <source>
        <dbReference type="ARBA" id="ARBA00023002"/>
    </source>
</evidence>
<dbReference type="PANTHER" id="PTHR38011:SF7">
    <property type="entry name" value="2,5-DIAMINO-6-RIBOSYLAMINO-4(3H)-PYRIMIDINONE 5'-PHOSPHATE REDUCTASE"/>
    <property type="match status" value="1"/>
</dbReference>
<protein>
    <submittedName>
        <fullName evidence="5">Riboflavin biosynthesis pyrimidine reductase</fullName>
    </submittedName>
</protein>
<feature type="domain" description="Bacterial bifunctional deaminase-reductase C-terminal" evidence="4">
    <location>
        <begin position="29"/>
        <end position="223"/>
    </location>
</feature>
<dbReference type="SUPFAM" id="SSF53597">
    <property type="entry name" value="Dihydrofolate reductase-like"/>
    <property type="match status" value="1"/>
</dbReference>
<dbReference type="InterPro" id="IPR002734">
    <property type="entry name" value="RibDG_C"/>
</dbReference>
<dbReference type="InterPro" id="IPR024072">
    <property type="entry name" value="DHFR-like_dom_sf"/>
</dbReference>
<dbReference type="EMBL" id="JAVDYI010000001">
    <property type="protein sequence ID" value="MDR7357035.1"/>
    <property type="molecule type" value="Genomic_DNA"/>
</dbReference>
<name>A0ABU2BEG7_9MICC</name>
<keyword evidence="3" id="KW-0560">Oxidoreductase</keyword>
<dbReference type="Gene3D" id="3.40.430.10">
    <property type="entry name" value="Dihydrofolate Reductase, subunit A"/>
    <property type="match status" value="1"/>
</dbReference>
<comment type="caution">
    <text evidence="5">The sequence shown here is derived from an EMBL/GenBank/DDBJ whole genome shotgun (WGS) entry which is preliminary data.</text>
</comment>
<comment type="pathway">
    <text evidence="1">Cofactor biosynthesis; riboflavin biosynthesis.</text>
</comment>
<dbReference type="RefSeq" id="WP_310288235.1">
    <property type="nucleotide sequence ID" value="NZ_BAAAWO010000001.1"/>
</dbReference>
<dbReference type="Proteomes" id="UP001183817">
    <property type="component" value="Unassembled WGS sequence"/>
</dbReference>
<evidence type="ECO:0000313" key="5">
    <source>
        <dbReference type="EMBL" id="MDR7357035.1"/>
    </source>
</evidence>
<reference evidence="5 6" key="1">
    <citation type="submission" date="2023-07" db="EMBL/GenBank/DDBJ databases">
        <title>Sequencing the genomes of 1000 actinobacteria strains.</title>
        <authorList>
            <person name="Klenk H.-P."/>
        </authorList>
    </citation>
    <scope>NUCLEOTIDE SEQUENCE [LARGE SCALE GENOMIC DNA]</scope>
    <source>
        <strain evidence="5 6">DSM 20167</strain>
    </source>
</reference>
<sequence>MRRLLPDPAPDLDDTALLESYAPPGSGDPFVRFNFISSIDGAATLGGLSGDLGTDADKRVFMLLRRVADVILVGAGTVRAEGYDGELLDAPSRAWRLARGMPERPLLAVVSGHLDLDPGSELFTTNPGKILVLTSGAANPERAAALGAVAEVIASGDPGPVIDPRWIIRTLHGKGLRVIHSEGGPTLLGDFQRADAVDSLCVTFSPLLVGGDSRRIARGTPTDVSREMSLHLLLEEDSGLLAEYRRAHGSGPAGQTSIGNR</sequence>
<proteinExistence type="predicted"/>
<evidence type="ECO:0000256" key="1">
    <source>
        <dbReference type="ARBA" id="ARBA00005104"/>
    </source>
</evidence>
<dbReference type="PANTHER" id="PTHR38011">
    <property type="entry name" value="DIHYDROFOLATE REDUCTASE FAMILY PROTEIN (AFU_ORTHOLOGUE AFUA_8G06820)"/>
    <property type="match status" value="1"/>
</dbReference>